<dbReference type="Gene3D" id="2.60.40.1120">
    <property type="entry name" value="Carboxypeptidase-like, regulatory domain"/>
    <property type="match status" value="1"/>
</dbReference>
<keyword evidence="2" id="KW-0121">Carboxypeptidase</keyword>
<keyword evidence="3" id="KW-1185">Reference proteome</keyword>
<dbReference type="GO" id="GO:0004180">
    <property type="term" value="F:carboxypeptidase activity"/>
    <property type="evidence" value="ECO:0007669"/>
    <property type="project" value="UniProtKB-KW"/>
</dbReference>
<feature type="signal peptide" evidence="1">
    <location>
        <begin position="1"/>
        <end position="19"/>
    </location>
</feature>
<gene>
    <name evidence="2" type="ORF">GJJ30_24885</name>
</gene>
<accession>A0A7K0ET18</accession>
<dbReference type="RefSeq" id="WP_154177890.1">
    <property type="nucleotide sequence ID" value="NZ_WJXZ01000014.1"/>
</dbReference>
<keyword evidence="2" id="KW-0645">Protease</keyword>
<dbReference type="AlphaFoldDB" id="A0A7K0ET18"/>
<protein>
    <submittedName>
        <fullName evidence="2">Carboxypeptidase regulatory-like domain-containing protein</fullName>
    </submittedName>
</protein>
<dbReference type="SUPFAM" id="SSF49464">
    <property type="entry name" value="Carboxypeptidase regulatory domain-like"/>
    <property type="match status" value="1"/>
</dbReference>
<feature type="chain" id="PRO_5029804605" evidence="1">
    <location>
        <begin position="20"/>
        <end position="260"/>
    </location>
</feature>
<comment type="caution">
    <text evidence="2">The sequence shown here is derived from an EMBL/GenBank/DDBJ whole genome shotgun (WGS) entry which is preliminary data.</text>
</comment>
<reference evidence="2 3" key="1">
    <citation type="journal article" date="2018" name="Antonie Van Leeuwenhoek">
        <title>Larkinella terrae sp. nov., isolated from soil on Jeju Island, South Korea.</title>
        <authorList>
            <person name="Ten L.N."/>
            <person name="Jeon J."/>
            <person name="Park S.J."/>
            <person name="Park S."/>
            <person name="Lee S.Y."/>
            <person name="Kim M.K."/>
            <person name="Jung H.Y."/>
        </authorList>
    </citation>
    <scope>NUCLEOTIDE SEQUENCE [LARGE SCALE GENOMIC DNA]</scope>
    <source>
        <strain evidence="2 3">KCTC 52001</strain>
    </source>
</reference>
<evidence type="ECO:0000313" key="2">
    <source>
        <dbReference type="EMBL" id="MRS64558.1"/>
    </source>
</evidence>
<dbReference type="EMBL" id="WJXZ01000014">
    <property type="protein sequence ID" value="MRS64558.1"/>
    <property type="molecule type" value="Genomic_DNA"/>
</dbReference>
<proteinExistence type="predicted"/>
<evidence type="ECO:0000256" key="1">
    <source>
        <dbReference type="SAM" id="SignalP"/>
    </source>
</evidence>
<organism evidence="2 3">
    <name type="scientific">Larkinella terrae</name>
    <dbReference type="NCBI Taxonomy" id="2025311"/>
    <lineage>
        <taxon>Bacteria</taxon>
        <taxon>Pseudomonadati</taxon>
        <taxon>Bacteroidota</taxon>
        <taxon>Cytophagia</taxon>
        <taxon>Cytophagales</taxon>
        <taxon>Spirosomataceae</taxon>
        <taxon>Larkinella</taxon>
    </lineage>
</organism>
<evidence type="ECO:0000313" key="3">
    <source>
        <dbReference type="Proteomes" id="UP000441754"/>
    </source>
</evidence>
<keyword evidence="1" id="KW-0732">Signal</keyword>
<name>A0A7K0ET18_9BACT</name>
<dbReference type="Proteomes" id="UP000441754">
    <property type="component" value="Unassembled WGS sequence"/>
</dbReference>
<dbReference type="OrthoDB" id="939978at2"/>
<keyword evidence="2" id="KW-0378">Hydrolase</keyword>
<sequence length="260" mass="28019">MKILFLKTLLNLVRTAAFVGLLLNAGCSKSGDDPAAGGSATAGFLVGQVTDPQGKPLPGATILADNLFLYNSHLETSSDAKGNYRVKTPTGSYRAIAQIRKSYNGKNYTLDLKPDNTAAFAGDEGAVRNFQWQLTGEDPEQSGRHYGGEVTLDKDILSEIDDVENIEFTFTPVGPLIDGTAGKTLKIRSGEPHSNSYGRIPDVPIGRYKITAVHRPTGKLVQVKNKNGAYAADGSVTLDFYGENSPWACSNCLVIEYKER</sequence>
<dbReference type="InterPro" id="IPR008969">
    <property type="entry name" value="CarboxyPept-like_regulatory"/>
</dbReference>
<dbReference type="Pfam" id="PF13620">
    <property type="entry name" value="CarboxypepD_reg"/>
    <property type="match status" value="1"/>
</dbReference>